<protein>
    <submittedName>
        <fullName evidence="1">Uncharacterized protein</fullName>
    </submittedName>
</protein>
<keyword evidence="2" id="KW-1185">Reference proteome</keyword>
<reference evidence="1 2" key="1">
    <citation type="submission" date="2021-03" db="EMBL/GenBank/DDBJ databases">
        <title>Assistant Professor.</title>
        <authorList>
            <person name="Huq M.A."/>
        </authorList>
    </citation>
    <scope>NUCLEOTIDE SEQUENCE [LARGE SCALE GENOMIC DNA]</scope>
    <source>
        <strain evidence="1 2">MAH-29</strain>
    </source>
</reference>
<evidence type="ECO:0000313" key="1">
    <source>
        <dbReference type="EMBL" id="MBO9201803.1"/>
    </source>
</evidence>
<accession>A0ABS3YV97</accession>
<dbReference type="RefSeq" id="WP_209139860.1">
    <property type="nucleotide sequence ID" value="NZ_JAGHKO010000004.1"/>
</dbReference>
<dbReference type="EMBL" id="JAGHKO010000004">
    <property type="protein sequence ID" value="MBO9201803.1"/>
    <property type="molecule type" value="Genomic_DNA"/>
</dbReference>
<organism evidence="1 2">
    <name type="scientific">Niastella soli</name>
    <dbReference type="NCBI Taxonomy" id="2821487"/>
    <lineage>
        <taxon>Bacteria</taxon>
        <taxon>Pseudomonadati</taxon>
        <taxon>Bacteroidota</taxon>
        <taxon>Chitinophagia</taxon>
        <taxon>Chitinophagales</taxon>
        <taxon>Chitinophagaceae</taxon>
        <taxon>Niastella</taxon>
    </lineage>
</organism>
<gene>
    <name evidence="1" type="ORF">J7I42_16085</name>
</gene>
<evidence type="ECO:0000313" key="2">
    <source>
        <dbReference type="Proteomes" id="UP000677244"/>
    </source>
</evidence>
<proteinExistence type="predicted"/>
<name>A0ABS3YV97_9BACT</name>
<dbReference type="Proteomes" id="UP000677244">
    <property type="component" value="Unassembled WGS sequence"/>
</dbReference>
<sequence>MAIIKPEMLKKVLIKKGGVVHHEVYNKYDHQSDPYYYYVIYTSEPDENGMYSIHTNSSNFGEKAIISQTKDKGEAIKIAEAINKAFRLMAGY</sequence>
<comment type="caution">
    <text evidence="1">The sequence shown here is derived from an EMBL/GenBank/DDBJ whole genome shotgun (WGS) entry which is preliminary data.</text>
</comment>